<dbReference type="Proteomes" id="UP001200145">
    <property type="component" value="Unassembled WGS sequence"/>
</dbReference>
<sequence length="249" mass="27405">MTKGTAFTLLTCLVFGFFTVQAQTVDEVLAGYEKALGGKEKLQTLKSVYMEGVSIAGNGNEITSKMTKVDQQLMRSEINFGMGSFNVLLTDKGGWVSNPRNGGKFEPMPEERYKAALGELDLIGPLYNYAAKGHKAQLEGKESINGKEAYKIKLTLANGNEVTYFIDATSYLLVREIRKGGGMFGGGQRRGANADQQPQEVITDYSDYQSTPEGFLFPFTVKRNGMGGETIYEKIEVNKPVDPKLYKAE</sequence>
<keyword evidence="1" id="KW-0732">Signal</keyword>
<comment type="caution">
    <text evidence="2">The sequence shown here is derived from an EMBL/GenBank/DDBJ whole genome shotgun (WGS) entry which is preliminary data.</text>
</comment>
<gene>
    <name evidence="2" type="ORF">L0U88_18625</name>
</gene>
<reference evidence="2 3" key="1">
    <citation type="submission" date="2022-01" db="EMBL/GenBank/DDBJ databases">
        <title>Flavihumibacter sp. nov., isolated from sediment of a river.</title>
        <authorList>
            <person name="Liu H."/>
        </authorList>
    </citation>
    <scope>NUCLEOTIDE SEQUENCE [LARGE SCALE GENOMIC DNA]</scope>
    <source>
        <strain evidence="2 3">RY-1</strain>
    </source>
</reference>
<accession>A0ABS9BNU4</accession>
<dbReference type="EMBL" id="JAKEVY010000005">
    <property type="protein sequence ID" value="MCF1716663.1"/>
    <property type="molecule type" value="Genomic_DNA"/>
</dbReference>
<name>A0ABS9BNU4_9BACT</name>
<evidence type="ECO:0000313" key="3">
    <source>
        <dbReference type="Proteomes" id="UP001200145"/>
    </source>
</evidence>
<keyword evidence="3" id="KW-1185">Reference proteome</keyword>
<proteinExistence type="predicted"/>
<evidence type="ECO:0000256" key="1">
    <source>
        <dbReference type="SAM" id="SignalP"/>
    </source>
</evidence>
<feature type="chain" id="PRO_5047174373" description="Outer membrane lipoprotein-sorting protein" evidence="1">
    <location>
        <begin position="23"/>
        <end position="249"/>
    </location>
</feature>
<protein>
    <recommendedName>
        <fullName evidence="4">Outer membrane lipoprotein-sorting protein</fullName>
    </recommendedName>
</protein>
<dbReference type="RefSeq" id="WP_234868014.1">
    <property type="nucleotide sequence ID" value="NZ_JAKEVY010000005.1"/>
</dbReference>
<feature type="signal peptide" evidence="1">
    <location>
        <begin position="1"/>
        <end position="22"/>
    </location>
</feature>
<evidence type="ECO:0000313" key="2">
    <source>
        <dbReference type="EMBL" id="MCF1716663.1"/>
    </source>
</evidence>
<evidence type="ECO:0008006" key="4">
    <source>
        <dbReference type="Google" id="ProtNLM"/>
    </source>
</evidence>
<organism evidence="2 3">
    <name type="scientific">Flavihumibacter fluminis</name>
    <dbReference type="NCBI Taxonomy" id="2909236"/>
    <lineage>
        <taxon>Bacteria</taxon>
        <taxon>Pseudomonadati</taxon>
        <taxon>Bacteroidota</taxon>
        <taxon>Chitinophagia</taxon>
        <taxon>Chitinophagales</taxon>
        <taxon>Chitinophagaceae</taxon>
        <taxon>Flavihumibacter</taxon>
    </lineage>
</organism>